<evidence type="ECO:0000256" key="2">
    <source>
        <dbReference type="ARBA" id="ARBA00023239"/>
    </source>
</evidence>
<keyword evidence="2" id="KW-0456">Lyase</keyword>
<comment type="similarity">
    <text evidence="1 3">Belongs to the enoyl-CoA hydratase/isomerase family.</text>
</comment>
<dbReference type="STRING" id="4999.A0A1Y1UEU5"/>
<dbReference type="EMBL" id="NBSH01000007">
    <property type="protein sequence ID" value="ORX36580.1"/>
    <property type="molecule type" value="Genomic_DNA"/>
</dbReference>
<reference evidence="5 6" key="1">
    <citation type="submission" date="2017-03" db="EMBL/GenBank/DDBJ databases">
        <title>Widespread Adenine N6-methylation of Active Genes in Fungi.</title>
        <authorList>
            <consortium name="DOE Joint Genome Institute"/>
            <person name="Mondo S.J."/>
            <person name="Dannebaum R.O."/>
            <person name="Kuo R.C."/>
            <person name="Louie K.B."/>
            <person name="Bewick A.J."/>
            <person name="Labutti K."/>
            <person name="Haridas S."/>
            <person name="Kuo A."/>
            <person name="Salamov A."/>
            <person name="Ahrendt S.R."/>
            <person name="Lau R."/>
            <person name="Bowen B.P."/>
            <person name="Lipzen A."/>
            <person name="Sullivan W."/>
            <person name="Andreopoulos W.B."/>
            <person name="Clum A."/>
            <person name="Lindquist E."/>
            <person name="Daum C."/>
            <person name="Northen T.R."/>
            <person name="Ramamoorthy G."/>
            <person name="Schmitz R.J."/>
            <person name="Gryganskyi A."/>
            <person name="Culley D."/>
            <person name="Magnuson J."/>
            <person name="James T.Y."/>
            <person name="O'Malley M.A."/>
            <person name="Stajich J.E."/>
            <person name="Spatafora J.W."/>
            <person name="Visel A."/>
            <person name="Grigoriev I.V."/>
        </authorList>
    </citation>
    <scope>NUCLEOTIDE SEQUENCE [LARGE SCALE GENOMIC DNA]</scope>
    <source>
        <strain evidence="5 6">NRRL Y-17943</strain>
    </source>
</reference>
<dbReference type="SUPFAM" id="SSF52096">
    <property type="entry name" value="ClpP/crotonase"/>
    <property type="match status" value="1"/>
</dbReference>
<dbReference type="InterPro" id="IPR001753">
    <property type="entry name" value="Enoyl-CoA_hydra/iso"/>
</dbReference>
<feature type="compositionally biased region" description="Polar residues" evidence="4">
    <location>
        <begin position="30"/>
        <end position="40"/>
    </location>
</feature>
<dbReference type="InterPro" id="IPR029045">
    <property type="entry name" value="ClpP/crotonase-like_dom_sf"/>
</dbReference>
<name>A0A1Y1UEU5_9TREE</name>
<gene>
    <name evidence="5" type="ORF">BD324DRAFT_626392</name>
</gene>
<organism evidence="5 6">
    <name type="scientific">Kockovaella imperatae</name>
    <dbReference type="NCBI Taxonomy" id="4999"/>
    <lineage>
        <taxon>Eukaryota</taxon>
        <taxon>Fungi</taxon>
        <taxon>Dikarya</taxon>
        <taxon>Basidiomycota</taxon>
        <taxon>Agaricomycotina</taxon>
        <taxon>Tremellomycetes</taxon>
        <taxon>Tremellales</taxon>
        <taxon>Cuniculitremaceae</taxon>
        <taxon>Kockovaella</taxon>
    </lineage>
</organism>
<sequence length="312" mass="33844">MLWTLSRASRLLRPSCTKSLPGPVLRTAPLSRNLQTTSTASPPPHAYLEPLDLKNHEKPEELEGAMCLVMNREKARNALSVQMVHEMREGIAKVNASTSARLLLLHTPFTGMFCAGADLRERATMSQTQVSDFLNALRSMMQELEGLSVPTISVVDGFAMGGGTELALSCDLRVGGPKTTMALPETKLGIIPGAGGTQRLTRLVGVAKAKELIYTGRRIEGIEAERIGLVNLLAREPSSAWDAALALSRQILTSAPLALRAAKMAIDSAVDLPLEQGLDMERKAYATLLDSEDRKEGLRAFAEKRRAKFQGK</sequence>
<dbReference type="Gene3D" id="1.10.12.10">
    <property type="entry name" value="Lyase 2-enoyl-coa Hydratase, Chain A, domain 2"/>
    <property type="match status" value="1"/>
</dbReference>
<dbReference type="FunFam" id="3.90.226.10:FF:000009">
    <property type="entry name" value="Carnitinyl-CoA dehydratase"/>
    <property type="match status" value="1"/>
</dbReference>
<dbReference type="Pfam" id="PF00378">
    <property type="entry name" value="ECH_1"/>
    <property type="match status" value="1"/>
</dbReference>
<dbReference type="PROSITE" id="PS00166">
    <property type="entry name" value="ENOYL_COA_HYDRATASE"/>
    <property type="match status" value="1"/>
</dbReference>
<dbReference type="PANTHER" id="PTHR11941">
    <property type="entry name" value="ENOYL-COA HYDRATASE-RELATED"/>
    <property type="match status" value="1"/>
</dbReference>
<dbReference type="OrthoDB" id="410701at2759"/>
<dbReference type="AlphaFoldDB" id="A0A1Y1UEU5"/>
<dbReference type="RefSeq" id="XP_021870649.1">
    <property type="nucleotide sequence ID" value="XM_022015891.1"/>
</dbReference>
<proteinExistence type="inferred from homology"/>
<evidence type="ECO:0000313" key="5">
    <source>
        <dbReference type="EMBL" id="ORX36580.1"/>
    </source>
</evidence>
<dbReference type="CDD" id="cd06558">
    <property type="entry name" value="crotonase-like"/>
    <property type="match status" value="1"/>
</dbReference>
<dbReference type="InParanoid" id="A0A1Y1UEU5"/>
<feature type="region of interest" description="Disordered" evidence="4">
    <location>
        <begin position="22"/>
        <end position="45"/>
    </location>
</feature>
<evidence type="ECO:0000256" key="3">
    <source>
        <dbReference type="RuleBase" id="RU003707"/>
    </source>
</evidence>
<comment type="caution">
    <text evidence="5">The sequence shown here is derived from an EMBL/GenBank/DDBJ whole genome shotgun (WGS) entry which is preliminary data.</text>
</comment>
<evidence type="ECO:0000313" key="6">
    <source>
        <dbReference type="Proteomes" id="UP000193218"/>
    </source>
</evidence>
<dbReference type="InterPro" id="IPR018376">
    <property type="entry name" value="Enoyl-CoA_hyd/isom_CS"/>
</dbReference>
<dbReference type="GO" id="GO:0016836">
    <property type="term" value="F:hydro-lyase activity"/>
    <property type="evidence" value="ECO:0007669"/>
    <property type="project" value="UniProtKB-ARBA"/>
</dbReference>
<dbReference type="Gene3D" id="3.90.226.10">
    <property type="entry name" value="2-enoyl-CoA Hydratase, Chain A, domain 1"/>
    <property type="match status" value="1"/>
</dbReference>
<dbReference type="GO" id="GO:0005739">
    <property type="term" value="C:mitochondrion"/>
    <property type="evidence" value="ECO:0007669"/>
    <property type="project" value="TreeGrafter"/>
</dbReference>
<evidence type="ECO:0000256" key="4">
    <source>
        <dbReference type="SAM" id="MobiDB-lite"/>
    </source>
</evidence>
<accession>A0A1Y1UEU5</accession>
<keyword evidence="6" id="KW-1185">Reference proteome</keyword>
<dbReference type="GO" id="GO:0006635">
    <property type="term" value="P:fatty acid beta-oxidation"/>
    <property type="evidence" value="ECO:0007669"/>
    <property type="project" value="TreeGrafter"/>
</dbReference>
<dbReference type="InterPro" id="IPR014748">
    <property type="entry name" value="Enoyl-CoA_hydra_C"/>
</dbReference>
<dbReference type="PANTHER" id="PTHR11941:SF171">
    <property type="entry name" value="SD19268P"/>
    <property type="match status" value="1"/>
</dbReference>
<evidence type="ECO:0000256" key="1">
    <source>
        <dbReference type="ARBA" id="ARBA00005254"/>
    </source>
</evidence>
<dbReference type="GeneID" id="33557700"/>
<protein>
    <submittedName>
        <fullName evidence="5">ClpP/crotonase-like domain-containing protein</fullName>
    </submittedName>
</protein>
<dbReference type="Proteomes" id="UP000193218">
    <property type="component" value="Unassembled WGS sequence"/>
</dbReference>
<dbReference type="FunFam" id="1.10.12.10:FF:000001">
    <property type="entry name" value="Probable enoyl-CoA hydratase, mitochondrial"/>
    <property type="match status" value="1"/>
</dbReference>